<keyword evidence="1" id="KW-0472">Membrane</keyword>
<evidence type="ECO:0008006" key="4">
    <source>
        <dbReference type="Google" id="ProtNLM"/>
    </source>
</evidence>
<dbReference type="Proteomes" id="UP000358366">
    <property type="component" value="Unassembled WGS sequence"/>
</dbReference>
<dbReference type="EMBL" id="CABHNI010000019">
    <property type="protein sequence ID" value="VUX01697.1"/>
    <property type="molecule type" value="Genomic_DNA"/>
</dbReference>
<evidence type="ECO:0000313" key="2">
    <source>
        <dbReference type="EMBL" id="VUX01697.1"/>
    </source>
</evidence>
<gene>
    <name evidence="2" type="ORF">DFSSTS7063_01023</name>
</gene>
<keyword evidence="1" id="KW-1133">Transmembrane helix</keyword>
<dbReference type="Pfam" id="PF14387">
    <property type="entry name" value="DUF4418"/>
    <property type="match status" value="1"/>
</dbReference>
<dbReference type="RefSeq" id="WP_029731608.1">
    <property type="nucleotide sequence ID" value="NZ_CABHNI010000019.1"/>
</dbReference>
<feature type="transmembrane region" description="Helical" evidence="1">
    <location>
        <begin position="53"/>
        <end position="72"/>
    </location>
</feature>
<evidence type="ECO:0000256" key="1">
    <source>
        <dbReference type="SAM" id="Phobius"/>
    </source>
</evidence>
<reference evidence="2 3" key="1">
    <citation type="submission" date="2019-07" db="EMBL/GenBank/DDBJ databases">
        <authorList>
            <person name="Hibberd C M."/>
            <person name="Gehrig L. J."/>
            <person name="Chang H.-W."/>
            <person name="Venkatesh S."/>
        </authorList>
    </citation>
    <scope>NUCLEOTIDE SEQUENCE [LARGE SCALE GENOMIC DNA]</scope>
    <source>
        <strain evidence="2">Dorea_formicigenerans_SSTS_Bg7063</strain>
    </source>
</reference>
<dbReference type="InterPro" id="IPR025531">
    <property type="entry name" value="DUF4418"/>
</dbReference>
<protein>
    <recommendedName>
        <fullName evidence="4">DUF4418 family protein</fullName>
    </recommendedName>
</protein>
<name>A0A564T2P2_9FIRM</name>
<proteinExistence type="predicted"/>
<keyword evidence="1" id="KW-0812">Transmembrane</keyword>
<organism evidence="2 3">
    <name type="scientific">Dorea formicigenerans</name>
    <dbReference type="NCBI Taxonomy" id="39486"/>
    <lineage>
        <taxon>Bacteria</taxon>
        <taxon>Bacillati</taxon>
        <taxon>Bacillota</taxon>
        <taxon>Clostridia</taxon>
        <taxon>Lachnospirales</taxon>
        <taxon>Lachnospiraceae</taxon>
        <taxon>Dorea</taxon>
    </lineage>
</organism>
<feature type="transmembrane region" description="Helical" evidence="1">
    <location>
        <begin position="119"/>
        <end position="136"/>
    </location>
</feature>
<feature type="transmembrane region" description="Helical" evidence="1">
    <location>
        <begin position="79"/>
        <end position="107"/>
    </location>
</feature>
<dbReference type="AlphaFoldDB" id="A0A564T2P2"/>
<sequence>MKTSMKDNVVAAVNLLAGFIMTAAPKIWAKPCGGMMILENGNETHMRCFYSGQVLVILGIILLVNALVMFLAKNKLQGGIVAIVISVLAALVTTDTGLGIGICAHANMACHVMTSWSRFAAGVAIITGIILIVFSIKDKK</sequence>
<evidence type="ECO:0000313" key="3">
    <source>
        <dbReference type="Proteomes" id="UP000358366"/>
    </source>
</evidence>
<accession>A0A564T2P2</accession>